<protein>
    <submittedName>
        <fullName evidence="2">LysR family transcriptional regulator</fullName>
    </submittedName>
</protein>
<proteinExistence type="predicted"/>
<reference evidence="3" key="1">
    <citation type="journal article" date="2019" name="Int. J. Syst. Evol. Microbiol.">
        <title>The Global Catalogue of Microorganisms (GCM) 10K type strain sequencing project: providing services to taxonomists for standard genome sequencing and annotation.</title>
        <authorList>
            <consortium name="The Broad Institute Genomics Platform"/>
            <consortium name="The Broad Institute Genome Sequencing Center for Infectious Disease"/>
            <person name="Wu L."/>
            <person name="Ma J."/>
        </authorList>
    </citation>
    <scope>NUCLEOTIDE SEQUENCE [LARGE SCALE GENOMIC DNA]</scope>
    <source>
        <strain evidence="3">KACC 12649</strain>
    </source>
</reference>
<evidence type="ECO:0000313" key="3">
    <source>
        <dbReference type="Proteomes" id="UP001596050"/>
    </source>
</evidence>
<accession>A0ABW0L2F5</accession>
<dbReference type="InterPro" id="IPR036390">
    <property type="entry name" value="WH_DNA-bd_sf"/>
</dbReference>
<dbReference type="Pfam" id="PF00126">
    <property type="entry name" value="HTH_1"/>
    <property type="match status" value="1"/>
</dbReference>
<feature type="domain" description="HTH lysR-type" evidence="1">
    <location>
        <begin position="1"/>
        <end position="34"/>
    </location>
</feature>
<dbReference type="PROSITE" id="PS50931">
    <property type="entry name" value="HTH_LYSR"/>
    <property type="match status" value="1"/>
</dbReference>
<dbReference type="Proteomes" id="UP001596050">
    <property type="component" value="Unassembled WGS sequence"/>
</dbReference>
<gene>
    <name evidence="2" type="ORF">ACFPN5_03795</name>
</gene>
<organism evidence="2 3">
    <name type="scientific">Massilia niabensis</name>
    <dbReference type="NCBI Taxonomy" id="544910"/>
    <lineage>
        <taxon>Bacteria</taxon>
        <taxon>Pseudomonadati</taxon>
        <taxon>Pseudomonadota</taxon>
        <taxon>Betaproteobacteria</taxon>
        <taxon>Burkholderiales</taxon>
        <taxon>Oxalobacteraceae</taxon>
        <taxon>Telluria group</taxon>
        <taxon>Massilia</taxon>
    </lineage>
</organism>
<dbReference type="InterPro" id="IPR036388">
    <property type="entry name" value="WH-like_DNA-bd_sf"/>
</dbReference>
<dbReference type="InterPro" id="IPR000847">
    <property type="entry name" value="LysR_HTH_N"/>
</dbReference>
<keyword evidence="3" id="KW-1185">Reference proteome</keyword>
<dbReference type="EMBL" id="JBHSMU010000004">
    <property type="protein sequence ID" value="MFC5458932.1"/>
    <property type="molecule type" value="Genomic_DNA"/>
</dbReference>
<dbReference type="Gene3D" id="1.10.10.10">
    <property type="entry name" value="Winged helix-like DNA-binding domain superfamily/Winged helix DNA-binding domain"/>
    <property type="match status" value="1"/>
</dbReference>
<dbReference type="SUPFAM" id="SSF46785">
    <property type="entry name" value="Winged helix' DNA-binding domain"/>
    <property type="match status" value="1"/>
</dbReference>
<evidence type="ECO:0000313" key="2">
    <source>
        <dbReference type="EMBL" id="MFC5458932.1"/>
    </source>
</evidence>
<dbReference type="RefSeq" id="WP_379780267.1">
    <property type="nucleotide sequence ID" value="NZ_JBHSMU010000004.1"/>
</dbReference>
<comment type="caution">
    <text evidence="2">The sequence shown here is derived from an EMBL/GenBank/DDBJ whole genome shotgun (WGS) entry which is preliminary data.</text>
</comment>
<evidence type="ECO:0000259" key="1">
    <source>
        <dbReference type="PROSITE" id="PS50931"/>
    </source>
</evidence>
<name>A0ABW0L2F5_9BURK</name>
<sequence>MSTFVAIARTGSFTRAAAQTGVSRSALSQGMRGLLGDVEEIERAPCSAKARRSRMMANRSNRR</sequence>